<dbReference type="Pfam" id="PF21166">
    <property type="entry name" value="LSM12_LSM"/>
    <property type="match status" value="1"/>
</dbReference>
<proteinExistence type="predicted"/>
<keyword evidence="4" id="KW-1185">Reference proteome</keyword>
<feature type="region of interest" description="Disordered" evidence="1">
    <location>
        <begin position="370"/>
        <end position="392"/>
    </location>
</feature>
<comment type="caution">
    <text evidence="3">The sequence shown here is derived from an EMBL/GenBank/DDBJ whole genome shotgun (WGS) entry which is preliminary data.</text>
</comment>
<feature type="region of interest" description="Disordered" evidence="1">
    <location>
        <begin position="16"/>
        <end position="55"/>
    </location>
</feature>
<reference evidence="3" key="1">
    <citation type="submission" date="2023-06" db="EMBL/GenBank/DDBJ databases">
        <title>Reference genome for the Northern bat (Eptesicus nilssonii), a most northern bat species.</title>
        <authorList>
            <person name="Laine V.N."/>
            <person name="Pulliainen A.T."/>
            <person name="Lilley T.M."/>
        </authorList>
    </citation>
    <scope>NUCLEOTIDE SEQUENCE</scope>
    <source>
        <strain evidence="3">BLF_Eptnil</strain>
        <tissue evidence="3">Kidney</tissue>
    </source>
</reference>
<evidence type="ECO:0000259" key="2">
    <source>
        <dbReference type="Pfam" id="PF21166"/>
    </source>
</evidence>
<sequence length="462" mass="49229">MTGTLRVGFSPSLCDLNPTLGDHISTASPRQRQASDGSCPAAQGRLRLTLPGSGSSTGVMGLRLPLIAVLPPAPEGSRTSASRQRNRPPREELRSGGAPIEGVGVGSQRKTAAGGKLVLAATQSATPSSATGAFRRLHRSSCSAGRWGLREERGGILSAQLATPSPAPACRRPNRGRSGDCERVPGTQTEQGLRPDPTYQAEVETLSELQAGEDPERPDGKYGKQQTDTQAAGWTLILPEGSTHDKTLKMRQTDFQKLSPAAAAASHSCSPKMVAPLGKYFGIRGQVSCQTCQEQRLQGRALPFDYQSKTLALKRPSSSGKPNHAGNCSALLGAKRLPREAEASMDARREPCCFRGRLGDWPLSPLQARLRAGPPFPRGPLRPGRRHGNKASVQSRPLCARCPEALHCHGDEASILPGLSAARSQWQPTPGLGGSKLQDYQMGETVKTLNESKNKIIKMTVL</sequence>
<evidence type="ECO:0000256" key="1">
    <source>
        <dbReference type="SAM" id="MobiDB-lite"/>
    </source>
</evidence>
<evidence type="ECO:0000313" key="3">
    <source>
        <dbReference type="EMBL" id="KAK1344677.1"/>
    </source>
</evidence>
<feature type="region of interest" description="Disordered" evidence="1">
    <location>
        <begin position="71"/>
        <end position="108"/>
    </location>
</feature>
<feature type="region of interest" description="Disordered" evidence="1">
    <location>
        <begin position="162"/>
        <end position="228"/>
    </location>
</feature>
<protein>
    <recommendedName>
        <fullName evidence="2">LSM12 LSM domain-containing protein</fullName>
    </recommendedName>
</protein>
<feature type="domain" description="LSM12 LSM" evidence="2">
    <location>
        <begin position="280"/>
        <end position="324"/>
    </location>
</feature>
<gene>
    <name evidence="3" type="ORF">QTO34_013375</name>
</gene>
<feature type="compositionally biased region" description="Polar residues" evidence="1">
    <location>
        <begin position="25"/>
        <end position="36"/>
    </location>
</feature>
<dbReference type="EMBL" id="JAULJE010000003">
    <property type="protein sequence ID" value="KAK1344677.1"/>
    <property type="molecule type" value="Genomic_DNA"/>
</dbReference>
<dbReference type="InterPro" id="IPR048478">
    <property type="entry name" value="LSM12_LSM"/>
</dbReference>
<organism evidence="3 4">
    <name type="scientific">Cnephaeus nilssonii</name>
    <name type="common">Northern bat</name>
    <name type="synonym">Eptesicus nilssonii</name>
    <dbReference type="NCBI Taxonomy" id="3371016"/>
    <lineage>
        <taxon>Eukaryota</taxon>
        <taxon>Metazoa</taxon>
        <taxon>Chordata</taxon>
        <taxon>Craniata</taxon>
        <taxon>Vertebrata</taxon>
        <taxon>Euteleostomi</taxon>
        <taxon>Mammalia</taxon>
        <taxon>Eutheria</taxon>
        <taxon>Laurasiatheria</taxon>
        <taxon>Chiroptera</taxon>
        <taxon>Yangochiroptera</taxon>
        <taxon>Vespertilionidae</taxon>
        <taxon>Cnephaeus</taxon>
    </lineage>
</organism>
<accession>A0AA40I7X3</accession>
<dbReference type="Proteomes" id="UP001177744">
    <property type="component" value="Unassembled WGS sequence"/>
</dbReference>
<name>A0AA40I7X3_CNENI</name>
<evidence type="ECO:0000313" key="4">
    <source>
        <dbReference type="Proteomes" id="UP001177744"/>
    </source>
</evidence>
<dbReference type="AlphaFoldDB" id="A0AA40I7X3"/>